<dbReference type="AlphaFoldDB" id="A0AA43RJ57"/>
<evidence type="ECO:0000313" key="3">
    <source>
        <dbReference type="Proteomes" id="UP001168575"/>
    </source>
</evidence>
<dbReference type="InterPro" id="IPR007214">
    <property type="entry name" value="YbaK/aa-tRNA-synth-assoc-dom"/>
</dbReference>
<accession>A0AA43RJ57</accession>
<keyword evidence="3" id="KW-1185">Reference proteome</keyword>
<dbReference type="Proteomes" id="UP001168575">
    <property type="component" value="Unassembled WGS sequence"/>
</dbReference>
<dbReference type="SUPFAM" id="SSF55826">
    <property type="entry name" value="YbaK/ProRS associated domain"/>
    <property type="match status" value="1"/>
</dbReference>
<reference evidence="2" key="1">
    <citation type="submission" date="2023-07" db="EMBL/GenBank/DDBJ databases">
        <title>Between Cages and Wild: Unraveling the Impact of Captivity on Animal Microbiomes and Antimicrobial Resistance.</title>
        <authorList>
            <person name="Schmartz G.P."/>
            <person name="Rehner J."/>
            <person name="Schuff M.J."/>
            <person name="Becker S.L."/>
            <person name="Kravczyk M."/>
            <person name="Gurevich A."/>
            <person name="Francke R."/>
            <person name="Mueller R."/>
            <person name="Keller V."/>
            <person name="Keller A."/>
        </authorList>
    </citation>
    <scope>NUCLEOTIDE SEQUENCE</scope>
    <source>
        <strain evidence="2">S12M_St_49</strain>
    </source>
</reference>
<evidence type="ECO:0000259" key="1">
    <source>
        <dbReference type="Pfam" id="PF04073"/>
    </source>
</evidence>
<dbReference type="InterPro" id="IPR036754">
    <property type="entry name" value="YbaK/aa-tRNA-synt-asso_dom_sf"/>
</dbReference>
<feature type="non-terminal residue" evidence="2">
    <location>
        <position position="1"/>
    </location>
</feature>
<proteinExistence type="predicted"/>
<dbReference type="GO" id="GO:0002161">
    <property type="term" value="F:aminoacyl-tRNA deacylase activity"/>
    <property type="evidence" value="ECO:0007669"/>
    <property type="project" value="InterPro"/>
</dbReference>
<dbReference type="Pfam" id="PF04073">
    <property type="entry name" value="tRNA_edit"/>
    <property type="match status" value="1"/>
</dbReference>
<name>A0AA43RJ57_9ACTN</name>
<sequence length="81" mass="9013">EELKEKLDIYPGAVSPFGLMNNVDCDVIFCVDEDFFCDDGLIGCHPNDNTATVFLKIADLVTLIEEHGNKVLTITIPQKEQ</sequence>
<comment type="caution">
    <text evidence="2">The sequence shown here is derived from an EMBL/GenBank/DDBJ whole genome shotgun (WGS) entry which is preliminary data.</text>
</comment>
<gene>
    <name evidence="2" type="ORF">Q3982_08905</name>
</gene>
<evidence type="ECO:0000313" key="2">
    <source>
        <dbReference type="EMBL" id="MDO4842778.1"/>
    </source>
</evidence>
<dbReference type="EMBL" id="JAUMVS010000305">
    <property type="protein sequence ID" value="MDO4842778.1"/>
    <property type="molecule type" value="Genomic_DNA"/>
</dbReference>
<organism evidence="2 3">
    <name type="scientific">Phoenicibacter congonensis</name>
    <dbReference type="NCBI Taxonomy" id="1944646"/>
    <lineage>
        <taxon>Bacteria</taxon>
        <taxon>Bacillati</taxon>
        <taxon>Actinomycetota</taxon>
        <taxon>Coriobacteriia</taxon>
        <taxon>Eggerthellales</taxon>
        <taxon>Eggerthellaceae</taxon>
        <taxon>Phoenicibacter</taxon>
    </lineage>
</organism>
<dbReference type="Gene3D" id="3.90.960.10">
    <property type="entry name" value="YbaK/aminoacyl-tRNA synthetase-associated domain"/>
    <property type="match status" value="1"/>
</dbReference>
<protein>
    <submittedName>
        <fullName evidence="2">YbaK/EbsC family protein</fullName>
    </submittedName>
</protein>
<feature type="domain" description="YbaK/aminoacyl-tRNA synthetase-associated" evidence="1">
    <location>
        <begin position="1"/>
        <end position="62"/>
    </location>
</feature>